<comment type="caution">
    <text evidence="1">The sequence shown here is derived from an EMBL/GenBank/DDBJ whole genome shotgun (WGS) entry which is preliminary data.</text>
</comment>
<accession>A0A921JFG4</accession>
<reference evidence="1" key="2">
    <citation type="submission" date="2021-09" db="EMBL/GenBank/DDBJ databases">
        <authorList>
            <person name="Gilroy R."/>
        </authorList>
    </citation>
    <scope>NUCLEOTIDE SEQUENCE</scope>
    <source>
        <strain evidence="1">316</strain>
    </source>
</reference>
<dbReference type="EMBL" id="DYYG01000039">
    <property type="protein sequence ID" value="HJE24771.1"/>
    <property type="molecule type" value="Genomic_DNA"/>
</dbReference>
<dbReference type="Proteomes" id="UP000742631">
    <property type="component" value="Unassembled WGS sequence"/>
</dbReference>
<sequence length="104" mass="10730">MARPVAAGRWPPAILLGGLALVIALLALHRYDGAFPSSLIRPVTLVTGAATVAGRNVTAADLPDRADISSIACRKRGGVAVLLRQPDGGSVQRCAVTFDDADAR</sequence>
<protein>
    <submittedName>
        <fullName evidence="1">Uncharacterized protein</fullName>
    </submittedName>
</protein>
<organism evidence="1 2">
    <name type="scientific">Methylorubrum populi</name>
    <dbReference type="NCBI Taxonomy" id="223967"/>
    <lineage>
        <taxon>Bacteria</taxon>
        <taxon>Pseudomonadati</taxon>
        <taxon>Pseudomonadota</taxon>
        <taxon>Alphaproteobacteria</taxon>
        <taxon>Hyphomicrobiales</taxon>
        <taxon>Methylobacteriaceae</taxon>
        <taxon>Methylorubrum</taxon>
    </lineage>
</organism>
<name>A0A921JFG4_9HYPH</name>
<gene>
    <name evidence="1" type="ORF">K8W01_14035</name>
</gene>
<reference evidence="1" key="1">
    <citation type="journal article" date="2021" name="PeerJ">
        <title>Extensive microbial diversity within the chicken gut microbiome revealed by metagenomics and culture.</title>
        <authorList>
            <person name="Gilroy R."/>
            <person name="Ravi A."/>
            <person name="Getino M."/>
            <person name="Pursley I."/>
            <person name="Horton D.L."/>
            <person name="Alikhan N.F."/>
            <person name="Baker D."/>
            <person name="Gharbi K."/>
            <person name="Hall N."/>
            <person name="Watson M."/>
            <person name="Adriaenssens E.M."/>
            <person name="Foster-Nyarko E."/>
            <person name="Jarju S."/>
            <person name="Secka A."/>
            <person name="Antonio M."/>
            <person name="Oren A."/>
            <person name="Chaudhuri R.R."/>
            <person name="La Ragione R."/>
            <person name="Hildebrand F."/>
            <person name="Pallen M.J."/>
        </authorList>
    </citation>
    <scope>NUCLEOTIDE SEQUENCE</scope>
    <source>
        <strain evidence="1">316</strain>
    </source>
</reference>
<proteinExistence type="predicted"/>
<evidence type="ECO:0000313" key="2">
    <source>
        <dbReference type="Proteomes" id="UP000742631"/>
    </source>
</evidence>
<dbReference type="AlphaFoldDB" id="A0A921JFG4"/>
<evidence type="ECO:0000313" key="1">
    <source>
        <dbReference type="EMBL" id="HJE24771.1"/>
    </source>
</evidence>